<feature type="transmembrane region" description="Helical" evidence="2">
    <location>
        <begin position="436"/>
        <end position="455"/>
    </location>
</feature>
<evidence type="ECO:0000256" key="2">
    <source>
        <dbReference type="SAM" id="Phobius"/>
    </source>
</evidence>
<feature type="transmembrane region" description="Helical" evidence="2">
    <location>
        <begin position="243"/>
        <end position="264"/>
    </location>
</feature>
<feature type="transmembrane region" description="Helical" evidence="2">
    <location>
        <begin position="320"/>
        <end position="338"/>
    </location>
</feature>
<dbReference type="RefSeq" id="WP_097194953.1">
    <property type="nucleotide sequence ID" value="NZ_OBQI01000003.1"/>
</dbReference>
<protein>
    <submittedName>
        <fullName evidence="5">Arabinofuranan 3-O-arabinosyltransferase</fullName>
    </submittedName>
</protein>
<feature type="transmembrane region" description="Helical" evidence="2">
    <location>
        <begin position="206"/>
        <end position="231"/>
    </location>
</feature>
<gene>
    <name evidence="5" type="ORF">SAMN05660748_2070</name>
</gene>
<organism evidence="5 6">
    <name type="scientific">Blastococcus aggregatus</name>
    <dbReference type="NCBI Taxonomy" id="38502"/>
    <lineage>
        <taxon>Bacteria</taxon>
        <taxon>Bacillati</taxon>
        <taxon>Actinomycetota</taxon>
        <taxon>Actinomycetes</taxon>
        <taxon>Geodermatophilales</taxon>
        <taxon>Geodermatophilaceae</taxon>
        <taxon>Blastococcus</taxon>
    </lineage>
</organism>
<proteinExistence type="predicted"/>
<dbReference type="Gene3D" id="2.60.120.260">
    <property type="entry name" value="Galactose-binding domain-like"/>
    <property type="match status" value="1"/>
</dbReference>
<feature type="transmembrane region" description="Helical" evidence="2">
    <location>
        <begin position="164"/>
        <end position="186"/>
    </location>
</feature>
<feature type="transmembrane region" description="Helical" evidence="2">
    <location>
        <begin position="1343"/>
        <end position="1362"/>
    </location>
</feature>
<name>A0A285V6W6_9ACTN</name>
<dbReference type="InterPro" id="IPR056997">
    <property type="entry name" value="CBM_AftD"/>
</dbReference>
<feature type="transmembrane region" description="Helical" evidence="2">
    <location>
        <begin position="1305"/>
        <end position="1331"/>
    </location>
</feature>
<feature type="domain" description="Alpha-(1-&gt;3)-arabinofuranosyltransferase N-terminal GT-C" evidence="3">
    <location>
        <begin position="49"/>
        <end position="710"/>
    </location>
</feature>
<feature type="transmembrane region" description="Helical" evidence="2">
    <location>
        <begin position="395"/>
        <end position="415"/>
    </location>
</feature>
<sequence length="1410" mass="144728">MTATVAGTPVVPGESGEDAPGTAPTRSGARGRARLRSAAGPGLVCLGFVVLCLAQSPGELVGDTKLDLVVDPLAFLTRALSLWEPQGFAGQLQYQAYGYFFPMGPFFAVGHLVGLPMWVVQRLWLAALMCTAFLGVVLLARRLRIGTPATALLAGIAYALAPRMLSVLSATSVEVTPMALAPWVLVPLAGMSRHGSPRRAAALSGLAVFCVGGVNAVATAAVLPLAALYLVTRPPGPLRRRLVGWWTLCVGLATLWWAVPLLLLGRYSIPVFDYVETAATTTAPTDVLSVLRGTTYWIAQLASPSSGPYLPAGWSLLKDALPIAATLVLVLAGLVALTRHDLPERTWLVLGLLAGVGLVSMGHLATVDGAWAGPLHEALDGALAPLRGVHKFDPVLRLPLALGLAHLLAVLVRVVRGAGGAGTGVALARAKRAGAGVVLAAVVLAVAGTASPALAGRLTPPTGFADIPAHWRETADFLAAQQPTGRALLVPGSSFGSYEWGRTVDEPLQPLAESPWEVRSAIPLTPEAHIRMLDAVERQLARGEGSAGLARYLARAGISHLVLRNDLDVADTASTRSSVVRRTLLGSPGITLAAGFGEDHPQVELPPGTVLDGGLGEPAPAVEVYAVADPVPRAWTAPLSSAVTVHGGPEAVLALEDRGLVTGRPVLLAGESSVGTGSTMVTDALLRRDRDFGRLTGATSGGLTADAPPVEDQPVADYPFPGLAQARSVVDYVGGTPTASSSASDIAGLTGSRPAAQPWAAVDSDLFTAWEPAAGADRSRPDWWRLTTDQPFDAAEVTVVLGGGLAGKRPAELRLTTDAGTTVARVADTGEPQTLALPEGPSRTLTISATTTGARSPFLVLTEVALPGVEVDRTVVAPTPSTAADVYAFDAPPGRPGCLPAAADGPVRCAGELVTVTEEPGALDRTFTVAVEADHDLALTAVPRPGPALDDLLATARGGVRASATSVEVFDPRGGAAAAVDGDPGTSWLAGPGDEQPTLVLSWPEPRTVDVLRVVSDPRVAALRPDTVTIDGGGSSSTVPLAEDGTARVDPVVTDRLELTLASAGRGMSFDPYFQWTLPLGIGVSEVEIGGPRVPAPADTPVVLPCGEGPALLVDGREMSTRIETTLGALQELRRIPVSICEDAGAFRLTTGPHRLTAEHTAALAVDSATLVRVDGAASTAPVVREPAAVGRWDAEHRTVEVGAREQDTLLVVPENTNAGWTATLDGRRLVSVAVDGWQQGYVLPAGTAGTVRIDFAPGTIYRTALAGGAAAVALLAVLAVLPVRPGRVRPDGGGHRDASRIGAGLLVLAALGGMALVGGAVGIGAVVLLWAVTAPLRAHRPLVLAGVAAATTAAAGVLLLVSPGESGTARQVLAVVALGAVVAGVLPVPAVPPWVRSWLRWAAGEPSRT</sequence>
<keyword evidence="2" id="KW-0812">Transmembrane</keyword>
<feature type="transmembrane region" description="Helical" evidence="2">
    <location>
        <begin position="1374"/>
        <end position="1392"/>
    </location>
</feature>
<dbReference type="Proteomes" id="UP000219435">
    <property type="component" value="Unassembled WGS sequence"/>
</dbReference>
<evidence type="ECO:0000256" key="1">
    <source>
        <dbReference type="SAM" id="MobiDB-lite"/>
    </source>
</evidence>
<feature type="transmembrane region" description="Helical" evidence="2">
    <location>
        <begin position="1261"/>
        <end position="1284"/>
    </location>
</feature>
<keyword evidence="6" id="KW-1185">Reference proteome</keyword>
<feature type="transmembrane region" description="Helical" evidence="2">
    <location>
        <begin position="347"/>
        <end position="365"/>
    </location>
</feature>
<dbReference type="GO" id="GO:0016740">
    <property type="term" value="F:transferase activity"/>
    <property type="evidence" value="ECO:0007669"/>
    <property type="project" value="UniProtKB-KW"/>
</dbReference>
<dbReference type="Pfam" id="PF11847">
    <property type="entry name" value="GT-C_AftD"/>
    <property type="match status" value="1"/>
</dbReference>
<feature type="transmembrane region" description="Helical" evidence="2">
    <location>
        <begin position="96"/>
        <end position="118"/>
    </location>
</feature>
<feature type="region of interest" description="Disordered" evidence="1">
    <location>
        <begin position="1"/>
        <end position="31"/>
    </location>
</feature>
<evidence type="ECO:0000313" key="6">
    <source>
        <dbReference type="Proteomes" id="UP000219435"/>
    </source>
</evidence>
<dbReference type="InterPro" id="IPR008979">
    <property type="entry name" value="Galactose-bd-like_sf"/>
</dbReference>
<dbReference type="Pfam" id="PF24607">
    <property type="entry name" value="CBM_AftD"/>
    <property type="match status" value="1"/>
</dbReference>
<accession>A0A285V6W6</accession>
<keyword evidence="2" id="KW-1133">Transmembrane helix</keyword>
<feature type="transmembrane region" description="Helical" evidence="2">
    <location>
        <begin position="124"/>
        <end position="143"/>
    </location>
</feature>
<dbReference type="OrthoDB" id="5242711at2"/>
<dbReference type="EMBL" id="OBQI01000003">
    <property type="protein sequence ID" value="SOC49348.1"/>
    <property type="molecule type" value="Genomic_DNA"/>
</dbReference>
<feature type="domain" description="Arabinofuranosyltransferase D third carbohydrate binding module" evidence="4">
    <location>
        <begin position="960"/>
        <end position="1065"/>
    </location>
</feature>
<evidence type="ECO:0000313" key="5">
    <source>
        <dbReference type="EMBL" id="SOC49348.1"/>
    </source>
</evidence>
<evidence type="ECO:0000259" key="4">
    <source>
        <dbReference type="Pfam" id="PF24607"/>
    </source>
</evidence>
<keyword evidence="5" id="KW-0808">Transferase</keyword>
<keyword evidence="2" id="KW-0472">Membrane</keyword>
<evidence type="ECO:0000259" key="3">
    <source>
        <dbReference type="Pfam" id="PF11847"/>
    </source>
</evidence>
<reference evidence="6" key="1">
    <citation type="submission" date="2017-08" db="EMBL/GenBank/DDBJ databases">
        <authorList>
            <person name="Varghese N."/>
            <person name="Submissions S."/>
        </authorList>
    </citation>
    <scope>NUCLEOTIDE SEQUENCE [LARGE SCALE GENOMIC DNA]</scope>
    <source>
        <strain evidence="6">DSM 4725</strain>
    </source>
</reference>
<dbReference type="SUPFAM" id="SSF49785">
    <property type="entry name" value="Galactose-binding domain-like"/>
    <property type="match status" value="1"/>
</dbReference>
<dbReference type="InterPro" id="IPR021798">
    <property type="entry name" value="AftD_N"/>
</dbReference>